<evidence type="ECO:0000259" key="23">
    <source>
        <dbReference type="PROSITE" id="PS50112"/>
    </source>
</evidence>
<evidence type="ECO:0000256" key="8">
    <source>
        <dbReference type="ARBA" id="ARBA00022692"/>
    </source>
</evidence>
<comment type="catalytic activity">
    <reaction evidence="1">
        <text>ATP + protein L-histidine = ADP + protein N-phospho-L-histidine.</text>
        <dbReference type="EC" id="2.7.13.3"/>
    </reaction>
</comment>
<keyword evidence="5" id="KW-0997">Cell inner membrane</keyword>
<feature type="coiled-coil region" evidence="19">
    <location>
        <begin position="482"/>
        <end position="515"/>
    </location>
</feature>
<feature type="domain" description="PAC" evidence="24">
    <location>
        <begin position="447"/>
        <end position="497"/>
    </location>
</feature>
<dbReference type="InterPro" id="IPR000700">
    <property type="entry name" value="PAS-assoc_C"/>
</dbReference>
<keyword evidence="19" id="KW-0175">Coiled coil</keyword>
<dbReference type="CDD" id="cd16922">
    <property type="entry name" value="HATPase_EvgS-ArcB-TorS-like"/>
    <property type="match status" value="1"/>
</dbReference>
<feature type="domain" description="PAS" evidence="23">
    <location>
        <begin position="240"/>
        <end position="311"/>
    </location>
</feature>
<dbReference type="PANTHER" id="PTHR43047:SF64">
    <property type="entry name" value="HISTIDINE KINASE CONTAINING CHEY-HOMOLOGOUS RECEIVER DOMAIN AND PAS DOMAIN-RELATED"/>
    <property type="match status" value="1"/>
</dbReference>
<dbReference type="OrthoDB" id="9810730at2"/>
<reference evidence="27 28" key="1">
    <citation type="submission" date="2017-05" db="EMBL/GenBank/DDBJ databases">
        <title>Genomic insights into alkan degradation activity of Oleiphilus messinensis.</title>
        <authorList>
            <person name="Kozyavkin S.A."/>
            <person name="Slesarev A.I."/>
            <person name="Golyshin P.N."/>
            <person name="Korzhenkov A."/>
            <person name="Golyshina O.N."/>
            <person name="Toshchakov S.V."/>
        </authorList>
    </citation>
    <scope>NUCLEOTIDE SEQUENCE [LARGE SCALE GENOMIC DNA]</scope>
    <source>
        <strain evidence="27 28">ME102</strain>
    </source>
</reference>
<evidence type="ECO:0000259" key="21">
    <source>
        <dbReference type="PROSITE" id="PS50109"/>
    </source>
</evidence>
<evidence type="ECO:0000259" key="26">
    <source>
        <dbReference type="PROSITE" id="PS50894"/>
    </source>
</evidence>
<dbReference type="InterPro" id="IPR005467">
    <property type="entry name" value="His_kinase_dom"/>
</dbReference>
<organism evidence="27 28">
    <name type="scientific">Oleiphilus messinensis</name>
    <dbReference type="NCBI Taxonomy" id="141451"/>
    <lineage>
        <taxon>Bacteria</taxon>
        <taxon>Pseudomonadati</taxon>
        <taxon>Pseudomonadota</taxon>
        <taxon>Gammaproteobacteria</taxon>
        <taxon>Oceanospirillales</taxon>
        <taxon>Oleiphilaceae</taxon>
        <taxon>Oleiphilus</taxon>
    </lineage>
</organism>
<dbReference type="EC" id="2.7.13.3" evidence="3"/>
<name>A0A1Y0I6T2_9GAMM</name>
<evidence type="ECO:0000256" key="10">
    <source>
        <dbReference type="ARBA" id="ARBA00022777"/>
    </source>
</evidence>
<feature type="domain" description="HAMP" evidence="25">
    <location>
        <begin position="169"/>
        <end position="221"/>
    </location>
</feature>
<evidence type="ECO:0000256" key="7">
    <source>
        <dbReference type="ARBA" id="ARBA00022679"/>
    </source>
</evidence>
<dbReference type="CDD" id="cd06225">
    <property type="entry name" value="HAMP"/>
    <property type="match status" value="1"/>
</dbReference>
<keyword evidence="6 18" id="KW-0597">Phosphoprotein</keyword>
<evidence type="ECO:0000256" key="11">
    <source>
        <dbReference type="ARBA" id="ARBA00022840"/>
    </source>
</evidence>
<keyword evidence="13" id="KW-0902">Two-component regulatory system</keyword>
<dbReference type="RefSeq" id="WP_087460361.1">
    <property type="nucleotide sequence ID" value="NZ_CP021425.1"/>
</dbReference>
<dbReference type="PROSITE" id="PS50113">
    <property type="entry name" value="PAC"/>
    <property type="match status" value="1"/>
</dbReference>
<dbReference type="SMART" id="SM00086">
    <property type="entry name" value="PAC"/>
    <property type="match status" value="2"/>
</dbReference>
<dbReference type="InterPro" id="IPR000014">
    <property type="entry name" value="PAS"/>
</dbReference>
<dbReference type="PROSITE" id="PS50109">
    <property type="entry name" value="HIS_KIN"/>
    <property type="match status" value="1"/>
</dbReference>
<dbReference type="KEGG" id="ome:OLMES_1150"/>
<evidence type="ECO:0000259" key="24">
    <source>
        <dbReference type="PROSITE" id="PS50113"/>
    </source>
</evidence>
<dbReference type="Pfam" id="PF13426">
    <property type="entry name" value="PAS_9"/>
    <property type="match status" value="2"/>
</dbReference>
<keyword evidence="14 20" id="KW-0472">Membrane</keyword>
<protein>
    <recommendedName>
        <fullName evidence="16">Sensory/regulatory protein RpfC</fullName>
        <ecNumber evidence="3">2.7.13.3</ecNumber>
    </recommendedName>
</protein>
<feature type="modified residue" description="4-aspartylphosphate" evidence="18">
    <location>
        <position position="954"/>
    </location>
</feature>
<dbReference type="InterPro" id="IPR036890">
    <property type="entry name" value="HATPase_C_sf"/>
</dbReference>
<dbReference type="InterPro" id="IPR001610">
    <property type="entry name" value="PAC"/>
</dbReference>
<dbReference type="EMBL" id="CP021425">
    <property type="protein sequence ID" value="ARU55235.1"/>
    <property type="molecule type" value="Genomic_DNA"/>
</dbReference>
<dbReference type="Pfam" id="PF00512">
    <property type="entry name" value="HisKA"/>
    <property type="match status" value="1"/>
</dbReference>
<dbReference type="Gene3D" id="3.40.50.2300">
    <property type="match status" value="1"/>
</dbReference>
<dbReference type="PRINTS" id="PR00344">
    <property type="entry name" value="BCTRLSENSOR"/>
</dbReference>
<dbReference type="CDD" id="cd00130">
    <property type="entry name" value="PAS"/>
    <property type="match status" value="2"/>
</dbReference>
<dbReference type="SUPFAM" id="SSF52172">
    <property type="entry name" value="CheY-like"/>
    <property type="match status" value="1"/>
</dbReference>
<dbReference type="PROSITE" id="PS50885">
    <property type="entry name" value="HAMP"/>
    <property type="match status" value="1"/>
</dbReference>
<dbReference type="Pfam" id="PF01627">
    <property type="entry name" value="Hpt"/>
    <property type="match status" value="1"/>
</dbReference>
<gene>
    <name evidence="27" type="ORF">OLMES_1150</name>
</gene>
<dbReference type="SUPFAM" id="SSF55874">
    <property type="entry name" value="ATPase domain of HSP90 chaperone/DNA topoisomerase II/histidine kinase"/>
    <property type="match status" value="1"/>
</dbReference>
<dbReference type="Gene3D" id="6.10.340.10">
    <property type="match status" value="1"/>
</dbReference>
<dbReference type="SMART" id="SM00448">
    <property type="entry name" value="REC"/>
    <property type="match status" value="1"/>
</dbReference>
<sequence length="1156" mass="129060">MSFRLKTIVGIALIEAIFLFILIVNSLSILRQSHHDLMAQRANTLASLLAYATADAVLSTDLATLESMVADLENKPEVLFVKVFGNTGLLAEANGMETPAERDGKSQKVLELYVAEHHIEVGGRVFGRVELAIDTSEVSRIWQEARVESVQIAILEIVLVAFASMLLGYYLTRNLRQLQAGIKQINQGEYIQIQYSGADDEIGQTITAFNDLSAELQRSHEESRTFLIDSKRLAMEVKRREQWLRSIVDNIADAIVVFDAGGIIRSSNHPAQKIFGYSQKELLGLDISLLILDEHQRQRISDFIASAAANNDIQSRTKHFDETGYRRDGTPFPVDMTLTAARVDQEDIFILLLRDLSWQKQIERQAELSETIKSGMLESSLSGVIAIDQDDRIIEFNAAAEMIFGYSKNDVLGQRMAELIMPEQFREAHLKGMQHYLETGTGPVLRQRLQLRAIRKNSIEFPVELVITPIHTRDNVVFTAVIDDITERLETTEKLKKAKEEADSANQAKSQFLASMSHEIRTPLNIILGMLELLKSSCLEKQQYEQIIAASNAGHNLLDIINDVLDLAKIEAGKMEVKYTLFNPAGIVESTLSMFKHRAASKGLRLFSNISAQIPPSIFNDVTFFRQVCINLIGNAIKYTQEGGLVVSLRLTWLNDLRHLELQVRDTGQGISASQKKRIFEEFTQLHTQSDGTTGTGLGLVICRELANLMGGDIAFESEEDQGSVFSLQIPIEDRALNPGLSCWNEKAVLLCSDDPLWLENYRDQLSSWGIRVYACCFKENTDSLPSLQSVLAERDRTWLAVIIDSERFDRERLPDEMGFDEQISLLSRNKIPILSTGSLRHCDVVCTAELSEPVNRLSLMQGLLAADSGQLIATVRPAVQMEMNPSSEADRAPAEIKRAPARARILLVEDSEANRMIASTYMEDAGYEVVEVENGKAALQIVRERAFDLILMDMRMPQMGGVEATSIIRAEHLAESTPILALTAHAMTSEKQLCLDAGMQDFLTKPIERTVLLEKIAHWLKLEFSCGPSSPDRGRAGSAEINHQALEQLKQDTSEAAMLRMLSIFDRETRKRVDQIQAFLAAGNWDGLETSVHALKSSAQTFGAQQLHLIAKETEQRVRSGETEGIGAKIELITTLAETSLEQLEAHYGYIQAEK</sequence>
<keyword evidence="12 20" id="KW-1133">Transmembrane helix</keyword>
<evidence type="ECO:0000256" key="13">
    <source>
        <dbReference type="ARBA" id="ARBA00023012"/>
    </source>
</evidence>
<evidence type="ECO:0000256" key="14">
    <source>
        <dbReference type="ARBA" id="ARBA00023136"/>
    </source>
</evidence>
<evidence type="ECO:0000256" key="3">
    <source>
        <dbReference type="ARBA" id="ARBA00012438"/>
    </source>
</evidence>
<dbReference type="SMART" id="SM00388">
    <property type="entry name" value="HisKA"/>
    <property type="match status" value="1"/>
</dbReference>
<dbReference type="SUPFAM" id="SSF47226">
    <property type="entry name" value="Histidine-containing phosphotransfer domain, HPT domain"/>
    <property type="match status" value="1"/>
</dbReference>
<dbReference type="CDD" id="cd17546">
    <property type="entry name" value="REC_hyHK_CKI1_RcsC-like"/>
    <property type="match status" value="1"/>
</dbReference>
<evidence type="ECO:0000313" key="28">
    <source>
        <dbReference type="Proteomes" id="UP000196027"/>
    </source>
</evidence>
<keyword evidence="11" id="KW-0067">ATP-binding</keyword>
<keyword evidence="9" id="KW-0547">Nucleotide-binding</keyword>
<dbReference type="InterPro" id="IPR003661">
    <property type="entry name" value="HisK_dim/P_dom"/>
</dbReference>
<dbReference type="PROSITE" id="PS50894">
    <property type="entry name" value="HPT"/>
    <property type="match status" value="1"/>
</dbReference>
<evidence type="ECO:0000256" key="15">
    <source>
        <dbReference type="ARBA" id="ARBA00064003"/>
    </source>
</evidence>
<evidence type="ECO:0000259" key="25">
    <source>
        <dbReference type="PROSITE" id="PS50885"/>
    </source>
</evidence>
<proteinExistence type="predicted"/>
<evidence type="ECO:0000256" key="5">
    <source>
        <dbReference type="ARBA" id="ARBA00022519"/>
    </source>
</evidence>
<evidence type="ECO:0000313" key="27">
    <source>
        <dbReference type="EMBL" id="ARU55235.1"/>
    </source>
</evidence>
<dbReference type="FunFam" id="3.30.565.10:FF:000010">
    <property type="entry name" value="Sensor histidine kinase RcsC"/>
    <property type="match status" value="1"/>
</dbReference>
<feature type="domain" description="PAS" evidence="23">
    <location>
        <begin position="369"/>
        <end position="440"/>
    </location>
</feature>
<accession>A0A1Y0I6T2</accession>
<dbReference type="Pfam" id="PF02518">
    <property type="entry name" value="HATPase_c"/>
    <property type="match status" value="1"/>
</dbReference>
<feature type="domain" description="HPt" evidence="26">
    <location>
        <begin position="1055"/>
        <end position="1148"/>
    </location>
</feature>
<feature type="modified residue" description="Phosphohistidine" evidence="17">
    <location>
        <position position="1094"/>
    </location>
</feature>
<feature type="domain" description="Response regulatory" evidence="22">
    <location>
        <begin position="905"/>
        <end position="1021"/>
    </location>
</feature>
<evidence type="ECO:0000259" key="22">
    <source>
        <dbReference type="PROSITE" id="PS50110"/>
    </source>
</evidence>
<dbReference type="InterPro" id="IPR035965">
    <property type="entry name" value="PAS-like_dom_sf"/>
</dbReference>
<dbReference type="FunFam" id="1.10.287.130:FF:000002">
    <property type="entry name" value="Two-component osmosensing histidine kinase"/>
    <property type="match status" value="1"/>
</dbReference>
<evidence type="ECO:0000256" key="9">
    <source>
        <dbReference type="ARBA" id="ARBA00022741"/>
    </source>
</evidence>
<evidence type="ECO:0000256" key="2">
    <source>
        <dbReference type="ARBA" id="ARBA00004429"/>
    </source>
</evidence>
<dbReference type="Pfam" id="PF00072">
    <property type="entry name" value="Response_reg"/>
    <property type="match status" value="1"/>
</dbReference>
<evidence type="ECO:0000256" key="18">
    <source>
        <dbReference type="PROSITE-ProRule" id="PRU00169"/>
    </source>
</evidence>
<dbReference type="CDD" id="cd00082">
    <property type="entry name" value="HisKA"/>
    <property type="match status" value="1"/>
</dbReference>
<evidence type="ECO:0000256" key="19">
    <source>
        <dbReference type="SAM" id="Coils"/>
    </source>
</evidence>
<dbReference type="PROSITE" id="PS50112">
    <property type="entry name" value="PAS"/>
    <property type="match status" value="2"/>
</dbReference>
<dbReference type="SMART" id="SM00091">
    <property type="entry name" value="PAS"/>
    <property type="match status" value="2"/>
</dbReference>
<dbReference type="Gene3D" id="3.30.565.10">
    <property type="entry name" value="Histidine kinase-like ATPase, C-terminal domain"/>
    <property type="match status" value="1"/>
</dbReference>
<dbReference type="InterPro" id="IPR003660">
    <property type="entry name" value="HAMP_dom"/>
</dbReference>
<dbReference type="InterPro" id="IPR036641">
    <property type="entry name" value="HPT_dom_sf"/>
</dbReference>
<dbReference type="SUPFAM" id="SSF55785">
    <property type="entry name" value="PYP-like sensor domain (PAS domain)"/>
    <property type="match status" value="2"/>
</dbReference>
<comment type="subunit">
    <text evidence="15">At low DSF concentrations, interacts with RpfF.</text>
</comment>
<dbReference type="Gene3D" id="1.10.287.130">
    <property type="match status" value="1"/>
</dbReference>
<keyword evidence="10 27" id="KW-0418">Kinase</keyword>
<evidence type="ECO:0000256" key="4">
    <source>
        <dbReference type="ARBA" id="ARBA00022475"/>
    </source>
</evidence>
<dbReference type="InterPro" id="IPR003594">
    <property type="entry name" value="HATPase_dom"/>
</dbReference>
<evidence type="ECO:0000256" key="12">
    <source>
        <dbReference type="ARBA" id="ARBA00022989"/>
    </source>
</evidence>
<evidence type="ECO:0000256" key="17">
    <source>
        <dbReference type="PROSITE-ProRule" id="PRU00110"/>
    </source>
</evidence>
<feature type="transmembrane region" description="Helical" evidence="20">
    <location>
        <begin position="6"/>
        <end position="30"/>
    </location>
</feature>
<keyword evidence="8 20" id="KW-0812">Transmembrane</keyword>
<evidence type="ECO:0000256" key="16">
    <source>
        <dbReference type="ARBA" id="ARBA00068150"/>
    </source>
</evidence>
<dbReference type="InterPro" id="IPR011006">
    <property type="entry name" value="CheY-like_superfamily"/>
</dbReference>
<dbReference type="InterPro" id="IPR001789">
    <property type="entry name" value="Sig_transdc_resp-reg_receiver"/>
</dbReference>
<dbReference type="InterPro" id="IPR036097">
    <property type="entry name" value="HisK_dim/P_sf"/>
</dbReference>
<dbReference type="SMART" id="SM00387">
    <property type="entry name" value="HATPase_c"/>
    <property type="match status" value="1"/>
</dbReference>
<dbReference type="Gene3D" id="1.20.120.160">
    <property type="entry name" value="HPT domain"/>
    <property type="match status" value="1"/>
</dbReference>
<dbReference type="PANTHER" id="PTHR43047">
    <property type="entry name" value="TWO-COMPONENT HISTIDINE PROTEIN KINASE"/>
    <property type="match status" value="1"/>
</dbReference>
<keyword evidence="4" id="KW-1003">Cell membrane</keyword>
<keyword evidence="7" id="KW-0808">Transferase</keyword>
<evidence type="ECO:0000256" key="1">
    <source>
        <dbReference type="ARBA" id="ARBA00000085"/>
    </source>
</evidence>
<dbReference type="GO" id="GO:0005886">
    <property type="term" value="C:plasma membrane"/>
    <property type="evidence" value="ECO:0007669"/>
    <property type="project" value="UniProtKB-SubCell"/>
</dbReference>
<evidence type="ECO:0000256" key="6">
    <source>
        <dbReference type="ARBA" id="ARBA00022553"/>
    </source>
</evidence>
<dbReference type="InterPro" id="IPR004358">
    <property type="entry name" value="Sig_transdc_His_kin-like_C"/>
</dbReference>
<feature type="domain" description="Histidine kinase" evidence="21">
    <location>
        <begin position="515"/>
        <end position="734"/>
    </location>
</feature>
<evidence type="ECO:0000256" key="20">
    <source>
        <dbReference type="SAM" id="Phobius"/>
    </source>
</evidence>
<dbReference type="InterPro" id="IPR008207">
    <property type="entry name" value="Sig_transdc_His_kin_Hpt_dom"/>
</dbReference>
<dbReference type="Proteomes" id="UP000196027">
    <property type="component" value="Chromosome"/>
</dbReference>
<dbReference type="AlphaFoldDB" id="A0A1Y0I6T2"/>
<dbReference type="GO" id="GO:0005524">
    <property type="term" value="F:ATP binding"/>
    <property type="evidence" value="ECO:0007669"/>
    <property type="project" value="UniProtKB-KW"/>
</dbReference>
<dbReference type="NCBIfam" id="TIGR00229">
    <property type="entry name" value="sensory_box"/>
    <property type="match status" value="2"/>
</dbReference>
<dbReference type="PROSITE" id="PS50110">
    <property type="entry name" value="RESPONSE_REGULATORY"/>
    <property type="match status" value="1"/>
</dbReference>
<dbReference type="GO" id="GO:0000155">
    <property type="term" value="F:phosphorelay sensor kinase activity"/>
    <property type="evidence" value="ECO:0007669"/>
    <property type="project" value="InterPro"/>
</dbReference>
<dbReference type="Gene3D" id="3.30.450.20">
    <property type="entry name" value="PAS domain"/>
    <property type="match status" value="2"/>
</dbReference>
<comment type="subcellular location">
    <subcellularLocation>
        <location evidence="2">Cell inner membrane</location>
        <topology evidence="2">Multi-pass membrane protein</topology>
    </subcellularLocation>
</comment>
<keyword evidence="28" id="KW-1185">Reference proteome</keyword>
<dbReference type="SUPFAM" id="SSF47384">
    <property type="entry name" value="Homodimeric domain of signal transducing histidine kinase"/>
    <property type="match status" value="1"/>
</dbReference>